<dbReference type="Gene3D" id="3.30.2090.10">
    <property type="entry name" value="Multidrug efflux transporter AcrB TolC docking domain, DN and DC subdomains"/>
    <property type="match status" value="2"/>
</dbReference>
<evidence type="ECO:0000313" key="10">
    <source>
        <dbReference type="EMBL" id="MDJ1502986.1"/>
    </source>
</evidence>
<dbReference type="Proteomes" id="UP001232063">
    <property type="component" value="Unassembled WGS sequence"/>
</dbReference>
<feature type="transmembrane region" description="Helical" evidence="9">
    <location>
        <begin position="971"/>
        <end position="990"/>
    </location>
</feature>
<keyword evidence="3" id="KW-0813">Transport</keyword>
<accession>A0AAE3R3I3</accession>
<keyword evidence="8 9" id="KW-0472">Membrane</keyword>
<feature type="transmembrane region" description="Helical" evidence="9">
    <location>
        <begin position="873"/>
        <end position="890"/>
    </location>
</feature>
<evidence type="ECO:0000256" key="4">
    <source>
        <dbReference type="ARBA" id="ARBA00022475"/>
    </source>
</evidence>
<dbReference type="FunFam" id="3.30.70.1430:FF:000001">
    <property type="entry name" value="Efflux pump membrane transporter"/>
    <property type="match status" value="1"/>
</dbReference>
<dbReference type="PANTHER" id="PTHR32063:SF9">
    <property type="entry name" value="SIMILAR TO MULTIDRUG RESISTANCE PROTEIN MEXB"/>
    <property type="match status" value="1"/>
</dbReference>
<dbReference type="GO" id="GO:0009636">
    <property type="term" value="P:response to toxic substance"/>
    <property type="evidence" value="ECO:0007669"/>
    <property type="project" value="UniProtKB-ARBA"/>
</dbReference>
<keyword evidence="4" id="KW-1003">Cell membrane</keyword>
<dbReference type="PANTHER" id="PTHR32063">
    <property type="match status" value="1"/>
</dbReference>
<comment type="similarity">
    <text evidence="2">Belongs to the resistance-nodulation-cell division (RND) (TC 2.A.6) family.</text>
</comment>
<dbReference type="FunFam" id="1.20.1640.10:FF:000001">
    <property type="entry name" value="Efflux pump membrane transporter"/>
    <property type="match status" value="1"/>
</dbReference>
<organism evidence="10 11">
    <name type="scientific">Xanthocytophaga agilis</name>
    <dbReference type="NCBI Taxonomy" id="3048010"/>
    <lineage>
        <taxon>Bacteria</taxon>
        <taxon>Pseudomonadati</taxon>
        <taxon>Bacteroidota</taxon>
        <taxon>Cytophagia</taxon>
        <taxon>Cytophagales</taxon>
        <taxon>Rhodocytophagaceae</taxon>
        <taxon>Xanthocytophaga</taxon>
    </lineage>
</organism>
<feature type="transmembrane region" description="Helical" evidence="9">
    <location>
        <begin position="897"/>
        <end position="919"/>
    </location>
</feature>
<reference evidence="10" key="1">
    <citation type="submission" date="2023-05" db="EMBL/GenBank/DDBJ databases">
        <authorList>
            <person name="Zhang X."/>
        </authorList>
    </citation>
    <scope>NUCLEOTIDE SEQUENCE</scope>
    <source>
        <strain evidence="10">BD1B2-1</strain>
    </source>
</reference>
<evidence type="ECO:0000256" key="7">
    <source>
        <dbReference type="ARBA" id="ARBA00022989"/>
    </source>
</evidence>
<dbReference type="Gene3D" id="3.30.70.1430">
    <property type="entry name" value="Multidrug efflux transporter AcrB pore domain"/>
    <property type="match status" value="2"/>
</dbReference>
<dbReference type="GO" id="GO:0042910">
    <property type="term" value="F:xenobiotic transmembrane transporter activity"/>
    <property type="evidence" value="ECO:0007669"/>
    <property type="project" value="TreeGrafter"/>
</dbReference>
<evidence type="ECO:0000256" key="8">
    <source>
        <dbReference type="ARBA" id="ARBA00023136"/>
    </source>
</evidence>
<dbReference type="Gene3D" id="1.20.1640.10">
    <property type="entry name" value="Multidrug efflux transporter AcrB transmembrane domain"/>
    <property type="match status" value="2"/>
</dbReference>
<sequence>MFNLFLKRPVFAIVLSLVIIFMGVLAVKTLPTSQFPEIAPPVVMVSASYPGASAKALAESVIIPLEQSINGAWGMRYMTSDATSAGEANIQVIFNPGTDINQALVQVSNRVQQVTNRLPTLVQREGVVITPVIPSMLMYVNLYSKDKNANMKFLFNYAGVNMIPEIQRINGIGQARILGSRQYAMRVWLKPDRMRAYNVSPDEVMEALNDQSIIGKPGRIGRGDGSRAESLEYVLAYSDRFSEPSQYENVIIRANPNGELLRLKDVASVVLGSEYYDIYSNLNGHPSAAIVLKQTYGSNATEVIENVKAKLEDLKKSFPPGMDYEISYDVSNFLDASTENVIHTLRDAFILVALVVFVFLGDWRSTLIPTLAVPISLIGAFIFMQLLGLTINMITLFAVVLAIGIVVDDAIVVVEAVHAAMEEYHLSPYRAVQKVLREISGAVIAITLLMTAVFIPVAFMPGAVGTFYRQFSITMASSIVLSGFIALTLTPVLCAMILKNNHGKPKKSNILTKALDSFNRGFEKLTDKYTSVLRVIAHRKWVTVGMWLAFAAGIAIVANILPSGFIPSEDQGMIYAIIQTPPGSTLERTNDISRQLQEIVEKVDGIKSVSSIAGYEVLTEGRGSNAGTCLINLKPWSERKHTMQEIIYELEEKAKEIPGATIEFFDPPAVPGFGAAGGFALQLLDKTNSGDYNQLEKVKNDFMAELGKRKELTGLFTFFSANYPQYEIEIDNQLAMQKGVTIGNAMNTLSIYVGSTYELGFIKYQRFFKVFVQAAPEYRRLPSDIMEMYVKNDHGEMVPFSAFMKIKKKQGANEINHYNMYNTAAVRGAPAKGYSSGEAIKAVQEVAAKTLPHGFDIDWAALSYDEVRRGNEAVVIFVIVLVFVYFVLAAQYESFIIPLAVVFSLPPGVFGSFMLIKSMGLANDIYAQVGLVMLVGLLGKNAVLIVEFAVQKNKQGATIIDAAIEGAKVRFRPILMTSFAFIAGLIPLVISHGAGAIGNRTIGGSALGGMLFGTIFGVLIVPGLYYIFGSLAEGRKMIKDEEEGSLTEGFVHSIDTFPIIDDSKDDE</sequence>
<keyword evidence="7 9" id="KW-1133">Transmembrane helix</keyword>
<feature type="transmembrane region" description="Helical" evidence="9">
    <location>
        <begin position="393"/>
        <end position="418"/>
    </location>
</feature>
<keyword evidence="6 9" id="KW-0812">Transmembrane</keyword>
<keyword evidence="5" id="KW-0997">Cell inner membrane</keyword>
<evidence type="ECO:0000256" key="6">
    <source>
        <dbReference type="ARBA" id="ARBA00022692"/>
    </source>
</evidence>
<dbReference type="Pfam" id="PF00873">
    <property type="entry name" value="ACR_tran"/>
    <property type="match status" value="1"/>
</dbReference>
<keyword evidence="11" id="KW-1185">Reference proteome</keyword>
<dbReference type="NCBIfam" id="TIGR00915">
    <property type="entry name" value="2A0602"/>
    <property type="match status" value="1"/>
</dbReference>
<dbReference type="RefSeq" id="WP_314513390.1">
    <property type="nucleotide sequence ID" value="NZ_JASJOU010000007.1"/>
</dbReference>
<evidence type="ECO:0000256" key="2">
    <source>
        <dbReference type="ARBA" id="ARBA00010942"/>
    </source>
</evidence>
<evidence type="ECO:0000256" key="5">
    <source>
        <dbReference type="ARBA" id="ARBA00022519"/>
    </source>
</evidence>
<comment type="subcellular location">
    <subcellularLocation>
        <location evidence="1">Cell inner membrane</location>
        <topology evidence="1">Multi-pass membrane protein</topology>
    </subcellularLocation>
</comment>
<dbReference type="SUPFAM" id="SSF82866">
    <property type="entry name" value="Multidrug efflux transporter AcrB transmembrane domain"/>
    <property type="match status" value="2"/>
</dbReference>
<dbReference type="SUPFAM" id="SSF82714">
    <property type="entry name" value="Multidrug efflux transporter AcrB TolC docking domain, DN and DC subdomains"/>
    <property type="match status" value="2"/>
</dbReference>
<name>A0AAE3R3I3_9BACT</name>
<dbReference type="Gene3D" id="3.30.70.1320">
    <property type="entry name" value="Multidrug efflux transporter AcrB pore domain like"/>
    <property type="match status" value="1"/>
</dbReference>
<feature type="transmembrane region" description="Helical" evidence="9">
    <location>
        <begin position="925"/>
        <end position="950"/>
    </location>
</feature>
<dbReference type="EMBL" id="JASJOU010000007">
    <property type="protein sequence ID" value="MDJ1502986.1"/>
    <property type="molecule type" value="Genomic_DNA"/>
</dbReference>
<evidence type="ECO:0000256" key="3">
    <source>
        <dbReference type="ARBA" id="ARBA00022448"/>
    </source>
</evidence>
<dbReference type="PRINTS" id="PR00702">
    <property type="entry name" value="ACRIFLAVINRP"/>
</dbReference>
<dbReference type="InterPro" id="IPR027463">
    <property type="entry name" value="AcrB_DN_DC_subdom"/>
</dbReference>
<dbReference type="SUPFAM" id="SSF82693">
    <property type="entry name" value="Multidrug efflux transporter AcrB pore domain, PN1, PN2, PC1 and PC2 subdomains"/>
    <property type="match status" value="4"/>
</dbReference>
<evidence type="ECO:0000256" key="9">
    <source>
        <dbReference type="SAM" id="Phobius"/>
    </source>
</evidence>
<dbReference type="AlphaFoldDB" id="A0AAE3R3I3"/>
<feature type="transmembrane region" description="Helical" evidence="9">
    <location>
        <begin position="341"/>
        <end position="360"/>
    </location>
</feature>
<comment type="caution">
    <text evidence="10">The sequence shown here is derived from an EMBL/GenBank/DDBJ whole genome shotgun (WGS) entry which is preliminary data.</text>
</comment>
<dbReference type="GO" id="GO:0005886">
    <property type="term" value="C:plasma membrane"/>
    <property type="evidence" value="ECO:0007669"/>
    <property type="project" value="UniProtKB-SubCell"/>
</dbReference>
<feature type="transmembrane region" description="Helical" evidence="9">
    <location>
        <begin position="471"/>
        <end position="498"/>
    </location>
</feature>
<proteinExistence type="inferred from homology"/>
<evidence type="ECO:0000256" key="1">
    <source>
        <dbReference type="ARBA" id="ARBA00004429"/>
    </source>
</evidence>
<dbReference type="InterPro" id="IPR001036">
    <property type="entry name" value="Acrflvin-R"/>
</dbReference>
<dbReference type="GO" id="GO:0015562">
    <property type="term" value="F:efflux transmembrane transporter activity"/>
    <property type="evidence" value="ECO:0007669"/>
    <property type="project" value="InterPro"/>
</dbReference>
<dbReference type="InterPro" id="IPR004764">
    <property type="entry name" value="MdtF-like"/>
</dbReference>
<protein>
    <submittedName>
        <fullName evidence="10">Efflux RND transporter permease subunit</fullName>
    </submittedName>
</protein>
<evidence type="ECO:0000313" key="11">
    <source>
        <dbReference type="Proteomes" id="UP001232063"/>
    </source>
</evidence>
<feature type="transmembrane region" description="Helical" evidence="9">
    <location>
        <begin position="439"/>
        <end position="459"/>
    </location>
</feature>
<gene>
    <name evidence="10" type="ORF">QNI22_20120</name>
</gene>
<feature type="transmembrane region" description="Helical" evidence="9">
    <location>
        <begin position="541"/>
        <end position="561"/>
    </location>
</feature>
<feature type="transmembrane region" description="Helical" evidence="9">
    <location>
        <begin position="1002"/>
        <end position="1028"/>
    </location>
</feature>
<dbReference type="Gene3D" id="3.30.70.1440">
    <property type="entry name" value="Multidrug efflux transporter AcrB pore domain"/>
    <property type="match status" value="1"/>
</dbReference>